<accession>A0A841HPJ2</accession>
<protein>
    <submittedName>
        <fullName evidence="3">Glycosyltransferase involved in cell wall biosynthesis</fullName>
    </submittedName>
</protein>
<dbReference type="InterPro" id="IPR001296">
    <property type="entry name" value="Glyco_trans_1"/>
</dbReference>
<proteinExistence type="predicted"/>
<evidence type="ECO:0000313" key="3">
    <source>
        <dbReference type="EMBL" id="MBB6095077.1"/>
    </source>
</evidence>
<feature type="domain" description="Glycosyltransferase subfamily 4-like N-terminal" evidence="2">
    <location>
        <begin position="42"/>
        <end position="192"/>
    </location>
</feature>
<comment type="caution">
    <text evidence="3">The sequence shown here is derived from an EMBL/GenBank/DDBJ whole genome shotgun (WGS) entry which is preliminary data.</text>
</comment>
<dbReference type="Proteomes" id="UP000588068">
    <property type="component" value="Unassembled WGS sequence"/>
</dbReference>
<dbReference type="GO" id="GO:1901135">
    <property type="term" value="P:carbohydrate derivative metabolic process"/>
    <property type="evidence" value="ECO:0007669"/>
    <property type="project" value="UniProtKB-ARBA"/>
</dbReference>
<dbReference type="Pfam" id="PF00534">
    <property type="entry name" value="Glycos_transf_1"/>
    <property type="match status" value="1"/>
</dbReference>
<evidence type="ECO:0000259" key="1">
    <source>
        <dbReference type="Pfam" id="PF00534"/>
    </source>
</evidence>
<organism evidence="3 4">
    <name type="scientific">Povalibacter uvarum</name>
    <dbReference type="NCBI Taxonomy" id="732238"/>
    <lineage>
        <taxon>Bacteria</taxon>
        <taxon>Pseudomonadati</taxon>
        <taxon>Pseudomonadota</taxon>
        <taxon>Gammaproteobacteria</taxon>
        <taxon>Steroidobacterales</taxon>
        <taxon>Steroidobacteraceae</taxon>
        <taxon>Povalibacter</taxon>
    </lineage>
</organism>
<dbReference type="Gene3D" id="3.40.50.2000">
    <property type="entry name" value="Glycogen Phosphorylase B"/>
    <property type="match status" value="2"/>
</dbReference>
<sequence>MHRPDSLIVAEGNIRPLRVLHVVSTAGVSGTTQQALFMPLLTRMPKHRVKTQVVSLAPGFTAGAVLRQNGIPVHDVALSRKRFSLGALGELMKVAEQFRPDVIQAWGHTAQLVSLAVSSRCEWEPKVVWSAGETAPLPKDAGFIDNQKLKWLAKRSAKPERIVYTSEASAVLHRRAGFPDGGHVVVPPGVDPIRFKPDFAARKKVREQLGLGGEAFVIGMAAPFLPVHDHATLIKAVGELVKTNPHIALLLAGHGVQKGNGALMALVGGGTMGTRTHLLGEWSDMSSFFNACDVACSSSQTDNGRMTLVMAMLCGVPCVGTGMGGQGEVIGQFGVAVEPGSPAAFIRGITRIMQMPADKRAFMAQGARKHALNNFVPVRSMQKYLQMYFDIVGRNALAAEDVPTQEIDAAIPAPPSDMQIIAKVSSKSKTVDNVSMTDLSDPDSIESKVQASSVSYKKYKADPAPEPEVVAAPPPREGDVLEIFESDQANSKASTQSAMTERARGVADDMEDLLTPEEYQTGDKLPALAPVKTPEMAAAPVPAPKESKPAVAATVAAVTAAPQVAAPPAESKPARMPIETKSVAPIAPAVVQPVESPRPAAIESNPVESSVAADEIELKLMETGIIFAQVIEPAAPVVESKPVTAVAASPAPAPLAAPVQSPAAVPAMDSAPTEPDTMNLELKFGEAPPAALPLEAPSTPAAEETFQLELLADPPPPEELKKAASQ</sequence>
<feature type="domain" description="Glycosyl transferase family 1" evidence="1">
    <location>
        <begin position="202"/>
        <end position="369"/>
    </location>
</feature>
<gene>
    <name evidence="3" type="ORF">HNQ60_003967</name>
</gene>
<dbReference type="SUPFAM" id="SSF53756">
    <property type="entry name" value="UDP-Glycosyltransferase/glycogen phosphorylase"/>
    <property type="match status" value="1"/>
</dbReference>
<dbReference type="EMBL" id="JACHHZ010000005">
    <property type="protein sequence ID" value="MBB6095077.1"/>
    <property type="molecule type" value="Genomic_DNA"/>
</dbReference>
<dbReference type="PANTHER" id="PTHR12526">
    <property type="entry name" value="GLYCOSYLTRANSFERASE"/>
    <property type="match status" value="1"/>
</dbReference>
<name>A0A841HPJ2_9GAMM</name>
<dbReference type="RefSeq" id="WP_184334486.1">
    <property type="nucleotide sequence ID" value="NZ_JACHHZ010000005.1"/>
</dbReference>
<dbReference type="AlphaFoldDB" id="A0A841HPJ2"/>
<dbReference type="GO" id="GO:0016757">
    <property type="term" value="F:glycosyltransferase activity"/>
    <property type="evidence" value="ECO:0007669"/>
    <property type="project" value="InterPro"/>
</dbReference>
<dbReference type="Pfam" id="PF13439">
    <property type="entry name" value="Glyco_transf_4"/>
    <property type="match status" value="1"/>
</dbReference>
<reference evidence="3 4" key="1">
    <citation type="submission" date="2020-08" db="EMBL/GenBank/DDBJ databases">
        <title>Genomic Encyclopedia of Type Strains, Phase IV (KMG-IV): sequencing the most valuable type-strain genomes for metagenomic binning, comparative biology and taxonomic classification.</title>
        <authorList>
            <person name="Goeker M."/>
        </authorList>
    </citation>
    <scope>NUCLEOTIDE SEQUENCE [LARGE SCALE GENOMIC DNA]</scope>
    <source>
        <strain evidence="3 4">DSM 26723</strain>
    </source>
</reference>
<keyword evidence="4" id="KW-1185">Reference proteome</keyword>
<dbReference type="InterPro" id="IPR028098">
    <property type="entry name" value="Glyco_trans_4-like_N"/>
</dbReference>
<evidence type="ECO:0000313" key="4">
    <source>
        <dbReference type="Proteomes" id="UP000588068"/>
    </source>
</evidence>
<evidence type="ECO:0000259" key="2">
    <source>
        <dbReference type="Pfam" id="PF13439"/>
    </source>
</evidence>
<keyword evidence="3" id="KW-0808">Transferase</keyword>